<sequence>MLWWRHLIHRKIILILADGLGDRPSRTLGGQTPLQSALTPNLDALAKSSSLGLLYPVAPGVTPGSDTAHLSIFGYDPYIYYKGRGPFEALGAGIDLLPGDVAFRGNFATVDERMVVVDRRAGRSLKEARELVEYLNNNLRVDGVRVLLKHGSEHRFALVLRGKGLSPDVTDTDPHTVGLSVNLSQPKSHSEEAARTAAVVNEVTKQSHALLEMHPLNAERRERGEPKANIILLRGAGSLAEIPSFSSKYGLKGFGVSGTAMIRGFCRLIGMEAPIVEGATGDSNTDVAAKARAAIKALESHDFVYIHFKATDAAGHDGNHELKVRMVEKLDAMVGMIINNIGGEEVVCVSGDHSTPADLGEHSADPVPLLIHAPDCYAEGLRFNEQTCAHGAMGRLRGQEVMPVLLNQANRITKFGE</sequence>
<dbReference type="InterPro" id="IPR004456">
    <property type="entry name" value="Pglycerate_mutase_ApgM"/>
</dbReference>
<comment type="similarity">
    <text evidence="4 7">Belongs to the BPG-independent phosphoglycerate mutase family. A-PGAM subfamily.</text>
</comment>
<dbReference type="EC" id="5.4.2.12" evidence="7"/>
<organism evidence="9 10">
    <name type="scientific">Candidatus Marsarchaeota G2 archaeon BE_D</name>
    <dbReference type="NCBI Taxonomy" id="1978158"/>
    <lineage>
        <taxon>Archaea</taxon>
        <taxon>Candidatus Marsarchaeota</taxon>
        <taxon>Candidatus Marsarchaeota group 2</taxon>
    </lineage>
</organism>
<gene>
    <name evidence="7" type="primary">apgM</name>
    <name evidence="9" type="ORF">B9Q04_14565</name>
</gene>
<evidence type="ECO:0000313" key="10">
    <source>
        <dbReference type="Proteomes" id="UP000242015"/>
    </source>
</evidence>
<dbReference type="PANTHER" id="PTHR31209">
    <property type="entry name" value="COFACTOR-INDEPENDENT PHOSPHOGLYCERATE MUTASE"/>
    <property type="match status" value="1"/>
</dbReference>
<dbReference type="PIRSF" id="PIRSF006392">
    <property type="entry name" value="IPGAM_arch"/>
    <property type="match status" value="1"/>
</dbReference>
<dbReference type="InterPro" id="IPR042253">
    <property type="entry name" value="Pglycerate_mutase_ApgM_sf"/>
</dbReference>
<dbReference type="NCBIfam" id="TIGR00306">
    <property type="entry name" value="apgM"/>
    <property type="match status" value="1"/>
</dbReference>
<name>A0A2R6C748_9ARCH</name>
<dbReference type="Proteomes" id="UP000242015">
    <property type="component" value="Unassembled WGS sequence"/>
</dbReference>
<evidence type="ECO:0000256" key="6">
    <source>
        <dbReference type="ARBA" id="ARBA00023235"/>
    </source>
</evidence>
<evidence type="ECO:0000256" key="4">
    <source>
        <dbReference type="ARBA" id="ARBA00005524"/>
    </source>
</evidence>
<reference evidence="9 10" key="1">
    <citation type="submission" date="2017-04" db="EMBL/GenBank/DDBJ databases">
        <title>Novel microbial lineages endemic to geothermal iron-oxide mats fill important gaps in the evolutionary history of Archaea.</title>
        <authorList>
            <person name="Jay Z.J."/>
            <person name="Beam J.P."/>
            <person name="Dlakic M."/>
            <person name="Rusch D.B."/>
            <person name="Kozubal M.A."/>
            <person name="Inskeep W.P."/>
        </authorList>
    </citation>
    <scope>NUCLEOTIDE SEQUENCE [LARGE SCALE GENOMIC DNA]</scope>
    <source>
        <strain evidence="9">BE_D</strain>
    </source>
</reference>
<dbReference type="EMBL" id="NEXF01000415">
    <property type="protein sequence ID" value="PSO06729.1"/>
    <property type="molecule type" value="Genomic_DNA"/>
</dbReference>
<dbReference type="SUPFAM" id="SSF53649">
    <property type="entry name" value="Alkaline phosphatase-like"/>
    <property type="match status" value="1"/>
</dbReference>
<dbReference type="InterPro" id="IPR006124">
    <property type="entry name" value="Metalloenzyme"/>
</dbReference>
<dbReference type="NCBIfam" id="NF003104">
    <property type="entry name" value="PRK04024.1"/>
    <property type="match status" value="1"/>
</dbReference>
<dbReference type="Gene3D" id="3.40.720.10">
    <property type="entry name" value="Alkaline Phosphatase, subunit A"/>
    <property type="match status" value="2"/>
</dbReference>
<dbReference type="CDD" id="cd16011">
    <property type="entry name" value="iPGM_like"/>
    <property type="match status" value="1"/>
</dbReference>
<dbReference type="UniPathway" id="UPA00109">
    <property type="reaction ID" value="UER00186"/>
</dbReference>
<evidence type="ECO:0000259" key="8">
    <source>
        <dbReference type="Pfam" id="PF01676"/>
    </source>
</evidence>
<dbReference type="Pfam" id="PF01676">
    <property type="entry name" value="Metalloenzyme"/>
    <property type="match status" value="1"/>
</dbReference>
<dbReference type="HAMAP" id="MF_01402_A">
    <property type="entry name" value="ApgM_A"/>
    <property type="match status" value="1"/>
</dbReference>
<dbReference type="InterPro" id="IPR023665">
    <property type="entry name" value="ApgAM_prokaryotes"/>
</dbReference>
<dbReference type="GO" id="GO:0006096">
    <property type="term" value="P:glycolytic process"/>
    <property type="evidence" value="ECO:0007669"/>
    <property type="project" value="UniProtKB-UniRule"/>
</dbReference>
<evidence type="ECO:0000256" key="1">
    <source>
        <dbReference type="ARBA" id="ARBA00000370"/>
    </source>
</evidence>
<comment type="pathway">
    <text evidence="3 7">Carbohydrate degradation; glycolysis; pyruvate from D-glyceraldehyde 3-phosphate: step 3/5.</text>
</comment>
<evidence type="ECO:0000256" key="3">
    <source>
        <dbReference type="ARBA" id="ARBA00004798"/>
    </source>
</evidence>
<protein>
    <recommendedName>
        <fullName evidence="7">2,3-bisphosphoglycerate-independent phosphoglycerate mutase</fullName>
        <shortName evidence="7">BPG-independent PGAM</shortName>
        <shortName evidence="7">Phosphoglyceromutase</shortName>
        <shortName evidence="7">aPGAM</shortName>
        <ecNumber evidence="7">5.4.2.12</ecNumber>
    </recommendedName>
</protein>
<evidence type="ECO:0000256" key="7">
    <source>
        <dbReference type="HAMAP-Rule" id="MF_01402"/>
    </source>
</evidence>
<dbReference type="Pfam" id="PF10143">
    <property type="entry name" value="PhosphMutase"/>
    <property type="match status" value="1"/>
</dbReference>
<proteinExistence type="inferred from homology"/>
<accession>A0A2R6C748</accession>
<comment type="function">
    <text evidence="2 7">Catalyzes the interconversion of 2-phosphoglycerate and 3-phosphoglycerate.</text>
</comment>
<evidence type="ECO:0000256" key="2">
    <source>
        <dbReference type="ARBA" id="ARBA00002315"/>
    </source>
</evidence>
<dbReference type="GO" id="GO:0046872">
    <property type="term" value="F:metal ion binding"/>
    <property type="evidence" value="ECO:0007669"/>
    <property type="project" value="InterPro"/>
</dbReference>
<dbReference type="InterPro" id="IPR017850">
    <property type="entry name" value="Alkaline_phosphatase_core_sf"/>
</dbReference>
<keyword evidence="6 7" id="KW-0413">Isomerase</keyword>
<dbReference type="Gene3D" id="3.30.70.2130">
    <property type="entry name" value="Metalloenzyme domain"/>
    <property type="match status" value="1"/>
</dbReference>
<comment type="catalytic activity">
    <reaction evidence="1 7">
        <text>(2R)-2-phosphoglycerate = (2R)-3-phosphoglycerate</text>
        <dbReference type="Rhea" id="RHEA:15901"/>
        <dbReference type="ChEBI" id="CHEBI:58272"/>
        <dbReference type="ChEBI" id="CHEBI:58289"/>
        <dbReference type="EC" id="5.4.2.12"/>
    </reaction>
</comment>
<dbReference type="AlphaFoldDB" id="A0A2R6C748"/>
<evidence type="ECO:0000256" key="5">
    <source>
        <dbReference type="ARBA" id="ARBA00023152"/>
    </source>
</evidence>
<keyword evidence="5 7" id="KW-0324">Glycolysis</keyword>
<dbReference type="GO" id="GO:0004619">
    <property type="term" value="F:phosphoglycerate mutase activity"/>
    <property type="evidence" value="ECO:0007669"/>
    <property type="project" value="UniProtKB-UniRule"/>
</dbReference>
<dbReference type="PANTHER" id="PTHR31209:SF0">
    <property type="entry name" value="METALLOENZYME DOMAIN-CONTAINING PROTEIN"/>
    <property type="match status" value="1"/>
</dbReference>
<evidence type="ECO:0000313" key="9">
    <source>
        <dbReference type="EMBL" id="PSO06729.1"/>
    </source>
</evidence>
<comment type="caution">
    <text evidence="9">The sequence shown here is derived from an EMBL/GenBank/DDBJ whole genome shotgun (WGS) entry which is preliminary data.</text>
</comment>
<feature type="domain" description="Metalloenzyme" evidence="8">
    <location>
        <begin position="11"/>
        <end position="407"/>
    </location>
</feature>